<dbReference type="EMBL" id="CALNXK010000024">
    <property type="protein sequence ID" value="CAH3111776.1"/>
    <property type="molecule type" value="Genomic_DNA"/>
</dbReference>
<evidence type="ECO:0000313" key="1">
    <source>
        <dbReference type="EMBL" id="CAH3111776.1"/>
    </source>
</evidence>
<sequence length="177" mass="20427">MLFDVESPVLLVSKVYKCEHGHDTPASYFHDTSEDYTCVPFVLTHRSGMTMRLADEIEDLLDRGLAISAVEELIKERYKRTLRNRLLRFLNDAHQAKELGKTPFTEAMNSLNAKWISCDHTFKAAANIGFERKEDSAWITQYTSLFCIINEKGQVIRWSFAMSESFDEVKPLLKLSR</sequence>
<proteinExistence type="predicted"/>
<evidence type="ECO:0000313" key="2">
    <source>
        <dbReference type="Proteomes" id="UP001159405"/>
    </source>
</evidence>
<accession>A0ABN8NKZ6</accession>
<organism evidence="1 2">
    <name type="scientific">Porites lobata</name>
    <dbReference type="NCBI Taxonomy" id="104759"/>
    <lineage>
        <taxon>Eukaryota</taxon>
        <taxon>Metazoa</taxon>
        <taxon>Cnidaria</taxon>
        <taxon>Anthozoa</taxon>
        <taxon>Hexacorallia</taxon>
        <taxon>Scleractinia</taxon>
        <taxon>Fungiina</taxon>
        <taxon>Poritidae</taxon>
        <taxon>Porites</taxon>
    </lineage>
</organism>
<dbReference type="Proteomes" id="UP001159405">
    <property type="component" value="Unassembled WGS sequence"/>
</dbReference>
<reference evidence="1 2" key="1">
    <citation type="submission" date="2022-05" db="EMBL/GenBank/DDBJ databases">
        <authorList>
            <consortium name="Genoscope - CEA"/>
            <person name="William W."/>
        </authorList>
    </citation>
    <scope>NUCLEOTIDE SEQUENCE [LARGE SCALE GENOMIC DNA]</scope>
</reference>
<keyword evidence="2" id="KW-1185">Reference proteome</keyword>
<gene>
    <name evidence="1" type="ORF">PLOB_00020621</name>
</gene>
<name>A0ABN8NKZ6_9CNID</name>
<comment type="caution">
    <text evidence="1">The sequence shown here is derived from an EMBL/GenBank/DDBJ whole genome shotgun (WGS) entry which is preliminary data.</text>
</comment>
<protein>
    <submittedName>
        <fullName evidence="1">Uncharacterized protein</fullName>
    </submittedName>
</protein>